<name>A0A9W6RM72_9ACTN</name>
<keyword evidence="4 6" id="KW-1133">Transmembrane helix</keyword>
<reference evidence="7" key="1">
    <citation type="submission" date="2023-03" db="EMBL/GenBank/DDBJ databases">
        <title>Actinoallomurus iriomotensis NBRC 103681.</title>
        <authorList>
            <person name="Ichikawa N."/>
            <person name="Sato H."/>
            <person name="Tonouchi N."/>
        </authorList>
    </citation>
    <scope>NUCLEOTIDE SEQUENCE</scope>
    <source>
        <strain evidence="7">NBRC 103681</strain>
    </source>
</reference>
<keyword evidence="5 6" id="KW-0472">Membrane</keyword>
<evidence type="ECO:0000256" key="6">
    <source>
        <dbReference type="SAM" id="Phobius"/>
    </source>
</evidence>
<feature type="transmembrane region" description="Helical" evidence="6">
    <location>
        <begin position="370"/>
        <end position="393"/>
    </location>
</feature>
<feature type="transmembrane region" description="Helical" evidence="6">
    <location>
        <begin position="243"/>
        <end position="267"/>
    </location>
</feature>
<feature type="transmembrane region" description="Helical" evidence="6">
    <location>
        <begin position="114"/>
        <end position="136"/>
    </location>
</feature>
<dbReference type="AlphaFoldDB" id="A0A9W6RM72"/>
<protein>
    <submittedName>
        <fullName evidence="7">MFS transporter</fullName>
    </submittedName>
</protein>
<dbReference type="InterPro" id="IPR011701">
    <property type="entry name" value="MFS"/>
</dbReference>
<sequence length="436" mass="45693">MLVSYASDLRLVLKGRDFRRLFATRIVSAVSDGVFQVGVAGYVLFSPEQEATAAEAAATAAVLLLPYSVLGPFAGVFIDRWRRRQILVHAPLIRALLLAATAALLVYGHGDAPFLFAALLVLGVNRFFLSALSAALPHVVGRQELITANAVSVTSGTMASFAGAGAAYLLRLVFGADRHGTALILMCAAAAYVGTSAIATTLGRDLLGPELRTARPEAREAVRQVLRGLLDGARHVRERRPAAFALGAIGAHRFLYGITTIMTVLLFRNYFTGSAEAGMGGFALALVVSGAGYFLAAVVTPLVTERISKEVWIAVQLGFAAVAEVVLGAPFAAFPFIAGGFLLGLAAQGVKLCVDTIVQTIISDAYRGRVFSFYDMIFNGLYVAGFAIAALTLPPSGKSYGALLLIGCGYAVAAAVYWLGAKNQRSVATAGSNLAP</sequence>
<comment type="caution">
    <text evidence="7">The sequence shown here is derived from an EMBL/GenBank/DDBJ whole genome shotgun (WGS) entry which is preliminary data.</text>
</comment>
<evidence type="ECO:0000256" key="2">
    <source>
        <dbReference type="ARBA" id="ARBA00022475"/>
    </source>
</evidence>
<accession>A0A9W6RM72</accession>
<feature type="transmembrane region" description="Helical" evidence="6">
    <location>
        <begin position="399"/>
        <end position="419"/>
    </location>
</feature>
<feature type="transmembrane region" description="Helical" evidence="6">
    <location>
        <begin position="311"/>
        <end position="331"/>
    </location>
</feature>
<feature type="transmembrane region" description="Helical" evidence="6">
    <location>
        <begin position="182"/>
        <end position="202"/>
    </location>
</feature>
<feature type="transmembrane region" description="Helical" evidence="6">
    <location>
        <begin position="148"/>
        <end position="170"/>
    </location>
</feature>
<comment type="subcellular location">
    <subcellularLocation>
        <location evidence="1">Cell membrane</location>
        <topology evidence="1">Multi-pass membrane protein</topology>
    </subcellularLocation>
</comment>
<dbReference type="SUPFAM" id="SSF103473">
    <property type="entry name" value="MFS general substrate transporter"/>
    <property type="match status" value="1"/>
</dbReference>
<feature type="transmembrane region" description="Helical" evidence="6">
    <location>
        <begin position="279"/>
        <end position="299"/>
    </location>
</feature>
<proteinExistence type="predicted"/>
<evidence type="ECO:0000313" key="8">
    <source>
        <dbReference type="Proteomes" id="UP001165135"/>
    </source>
</evidence>
<feature type="transmembrane region" description="Helical" evidence="6">
    <location>
        <begin position="21"/>
        <end position="45"/>
    </location>
</feature>
<dbReference type="GO" id="GO:0022857">
    <property type="term" value="F:transmembrane transporter activity"/>
    <property type="evidence" value="ECO:0007669"/>
    <property type="project" value="InterPro"/>
</dbReference>
<feature type="transmembrane region" description="Helical" evidence="6">
    <location>
        <begin position="90"/>
        <end position="108"/>
    </location>
</feature>
<evidence type="ECO:0000313" key="7">
    <source>
        <dbReference type="EMBL" id="GLY78238.1"/>
    </source>
</evidence>
<gene>
    <name evidence="7" type="ORF">Airi01_065050</name>
</gene>
<dbReference type="GO" id="GO:0005886">
    <property type="term" value="C:plasma membrane"/>
    <property type="evidence" value="ECO:0007669"/>
    <property type="project" value="UniProtKB-SubCell"/>
</dbReference>
<dbReference type="Pfam" id="PF07690">
    <property type="entry name" value="MFS_1"/>
    <property type="match status" value="1"/>
</dbReference>
<feature type="transmembrane region" description="Helical" evidence="6">
    <location>
        <begin position="57"/>
        <end position="78"/>
    </location>
</feature>
<dbReference type="InterPro" id="IPR036259">
    <property type="entry name" value="MFS_trans_sf"/>
</dbReference>
<dbReference type="Proteomes" id="UP001165135">
    <property type="component" value="Unassembled WGS sequence"/>
</dbReference>
<evidence type="ECO:0000256" key="4">
    <source>
        <dbReference type="ARBA" id="ARBA00022989"/>
    </source>
</evidence>
<dbReference type="PANTHER" id="PTHR23513:SF17">
    <property type="entry name" value="MEMBRANE PROTEIN"/>
    <property type="match status" value="1"/>
</dbReference>
<dbReference type="Gene3D" id="1.20.1250.20">
    <property type="entry name" value="MFS general substrate transporter like domains"/>
    <property type="match status" value="1"/>
</dbReference>
<organism evidence="7 8">
    <name type="scientific">Actinoallomurus iriomotensis</name>
    <dbReference type="NCBI Taxonomy" id="478107"/>
    <lineage>
        <taxon>Bacteria</taxon>
        <taxon>Bacillati</taxon>
        <taxon>Actinomycetota</taxon>
        <taxon>Actinomycetes</taxon>
        <taxon>Streptosporangiales</taxon>
        <taxon>Thermomonosporaceae</taxon>
        <taxon>Actinoallomurus</taxon>
    </lineage>
</organism>
<keyword evidence="3 6" id="KW-0812">Transmembrane</keyword>
<evidence type="ECO:0000256" key="3">
    <source>
        <dbReference type="ARBA" id="ARBA00022692"/>
    </source>
</evidence>
<feature type="transmembrane region" description="Helical" evidence="6">
    <location>
        <begin position="337"/>
        <end position="358"/>
    </location>
</feature>
<dbReference type="EMBL" id="BSTJ01000009">
    <property type="protein sequence ID" value="GLY78238.1"/>
    <property type="molecule type" value="Genomic_DNA"/>
</dbReference>
<dbReference type="PANTHER" id="PTHR23513">
    <property type="entry name" value="INTEGRAL MEMBRANE EFFLUX PROTEIN-RELATED"/>
    <property type="match status" value="1"/>
</dbReference>
<dbReference type="CDD" id="cd06173">
    <property type="entry name" value="MFS_MefA_like"/>
    <property type="match status" value="1"/>
</dbReference>
<keyword evidence="2" id="KW-1003">Cell membrane</keyword>
<evidence type="ECO:0000256" key="5">
    <source>
        <dbReference type="ARBA" id="ARBA00023136"/>
    </source>
</evidence>
<evidence type="ECO:0000256" key="1">
    <source>
        <dbReference type="ARBA" id="ARBA00004651"/>
    </source>
</evidence>